<accession>A0A8T2KG97</accession>
<evidence type="ECO:0000256" key="1">
    <source>
        <dbReference type="ARBA" id="ARBA00006137"/>
    </source>
</evidence>
<evidence type="ECO:0000313" key="2">
    <source>
        <dbReference type="EMBL" id="KAG8454580.1"/>
    </source>
</evidence>
<dbReference type="AlphaFoldDB" id="A0A8T2KG97"/>
<dbReference type="Proteomes" id="UP000812440">
    <property type="component" value="Chromosome 1"/>
</dbReference>
<name>A0A8T2KG97_9PIPI</name>
<proteinExistence type="inferred from homology"/>
<evidence type="ECO:0000313" key="3">
    <source>
        <dbReference type="Proteomes" id="UP000812440"/>
    </source>
</evidence>
<protein>
    <submittedName>
        <fullName evidence="2">Uncharacterized protein</fullName>
    </submittedName>
</protein>
<comment type="similarity">
    <text evidence="1">Belongs to the UPF0449 family.</text>
</comment>
<dbReference type="PANTHER" id="PTHR34766">
    <property type="entry name" value="UPF0449 PROTEIN C19ORF25"/>
    <property type="match status" value="1"/>
</dbReference>
<organism evidence="2 3">
    <name type="scientific">Hymenochirus boettgeri</name>
    <name type="common">Congo dwarf clawed frog</name>
    <dbReference type="NCBI Taxonomy" id="247094"/>
    <lineage>
        <taxon>Eukaryota</taxon>
        <taxon>Metazoa</taxon>
        <taxon>Chordata</taxon>
        <taxon>Craniata</taxon>
        <taxon>Vertebrata</taxon>
        <taxon>Euteleostomi</taxon>
        <taxon>Amphibia</taxon>
        <taxon>Batrachia</taxon>
        <taxon>Anura</taxon>
        <taxon>Pipoidea</taxon>
        <taxon>Pipidae</taxon>
        <taxon>Pipinae</taxon>
        <taxon>Hymenochirus</taxon>
    </lineage>
</organism>
<dbReference type="InterPro" id="IPR028227">
    <property type="entry name" value="UPF0449"/>
</dbReference>
<gene>
    <name evidence="2" type="ORF">GDO86_000989</name>
</gene>
<dbReference type="EMBL" id="JAACNH010000001">
    <property type="protein sequence ID" value="KAG8454580.1"/>
    <property type="molecule type" value="Genomic_DNA"/>
</dbReference>
<keyword evidence="3" id="KW-1185">Reference proteome</keyword>
<dbReference type="OrthoDB" id="6129359at2759"/>
<comment type="caution">
    <text evidence="2">The sequence shown here is derived from an EMBL/GenBank/DDBJ whole genome shotgun (WGS) entry which is preliminary data.</text>
</comment>
<reference evidence="2" key="1">
    <citation type="thesis" date="2020" institute="ProQuest LLC" country="789 East Eisenhower Parkway, Ann Arbor, MI, USA">
        <title>Comparative Genomics and Chromosome Evolution.</title>
        <authorList>
            <person name="Mudd A.B."/>
        </authorList>
    </citation>
    <scope>NUCLEOTIDE SEQUENCE</scope>
    <source>
        <strain evidence="2">Female2</strain>
        <tissue evidence="2">Blood</tissue>
    </source>
</reference>
<dbReference type="Pfam" id="PF15136">
    <property type="entry name" value="UPF0449"/>
    <property type="match status" value="1"/>
</dbReference>
<dbReference type="PANTHER" id="PTHR34766:SF1">
    <property type="entry name" value="UPF0449 PROTEIN C19ORF25"/>
    <property type="match status" value="1"/>
</dbReference>
<sequence>MYSIKICPCCIQRFLEMTSRIKKRIVLPTRPDPPNIEQILQDVQGALASDPVFFCDFNNDTLLSANDFSSERDKQYRQTCTYVGMNDQLKEFQMQLKDKCDALRCSGKKLEQDIKNLKEAAM</sequence>